<protein>
    <submittedName>
        <fullName evidence="8">(apollo) hypothetical protein</fullName>
    </submittedName>
</protein>
<dbReference type="GO" id="GO:0005121">
    <property type="term" value="F:Toll binding"/>
    <property type="evidence" value="ECO:0007669"/>
    <property type="project" value="TreeGrafter"/>
</dbReference>
<feature type="compositionally biased region" description="Polar residues" evidence="4">
    <location>
        <begin position="786"/>
        <end position="798"/>
    </location>
</feature>
<feature type="signal peptide" evidence="5">
    <location>
        <begin position="1"/>
        <end position="16"/>
    </location>
</feature>
<dbReference type="GO" id="GO:0045087">
    <property type="term" value="P:innate immune response"/>
    <property type="evidence" value="ECO:0007669"/>
    <property type="project" value="TreeGrafter"/>
</dbReference>
<evidence type="ECO:0000256" key="4">
    <source>
        <dbReference type="SAM" id="MobiDB-lite"/>
    </source>
</evidence>
<comment type="caution">
    <text evidence="8">The sequence shown here is derived from an EMBL/GenBank/DDBJ whole genome shotgun (WGS) entry which is preliminary data.</text>
</comment>
<keyword evidence="3" id="KW-0325">Glycoprotein</keyword>
<feature type="domain" description="Spaetzle" evidence="6">
    <location>
        <begin position="504"/>
        <end position="594"/>
    </location>
</feature>
<dbReference type="InterPro" id="IPR032104">
    <property type="entry name" value="Spaetzle"/>
</dbReference>
<dbReference type="Pfam" id="PF24103">
    <property type="entry name" value="NT_N"/>
    <property type="match status" value="1"/>
</dbReference>
<evidence type="ECO:0000256" key="3">
    <source>
        <dbReference type="ARBA" id="ARBA00023180"/>
    </source>
</evidence>
<sequence>MSKLTRVILIFAAASAVRIEDEGLESLDSHEVMIAQESRKYHKLVAPSVRITKPNGVTNSHRPQYDLDSLDEEIANPDVQNFFEATTRKSLYKTYNPHNARNMEAMIRDAVLKALERRDHVGKFAQILPIIRAMSRSQRVALASLVASQVSTPPGRIPLNLSQVRSMFGNEDNSSSELMLPILLDMANLIRRAVRSGKEPREVKLPSTLPQVPFLRRSFLEDTSQSDEFDPGVVEFKSLKTTTTKPKLTFKNLNTRIRPQRTTETRSNKTDVENKTVQVNKTLIDSLLQSNVDNFDFTSVDNNDNKNKTTNETTAMEPPQQTQAEGRSMTLADNMTLDLTADATNHSLVHQLPVAEKLRSFNRYVDRKGNTIRRGTYTSKSPLVLRRTTAEPTPAPSLSSISRRRPFPARKLPTLSGEQKKCEQFTNTVCLHIDDYPAEAIVQSIRRNKGAGALLADIKDPGEGAVDGITASQEAKYTAEHYLVSNRRGDTASRDFASAGEAGFMCPSTVKYARPQRARATSGQWKYIVNTGEHTQTLRLEKCLKPKESCTYLTDNFKSKCVQVYNYHRLLTWDQQNGLHMDIFKVPTCCSCHIEGYSVAFPPLGQRIYETSSEHFPGEELSPEHANQAVQSTVKKPAVTKTYNFPFNKPLDTLPSLIDKHNSIPGLLFSDVSDDDELSNMSPHSFKDSYGNSYFPDSVNQGTSIRNIRKPPSARNPVETIDFNTATLPSYLEPPTPSGSSSLSYFKDVLNKYKYTDNLFKKGISRQNRRPIRNKISNGPEDLVPSGTSAVSSFSNDNSDIKEELPPGFQSSDSRKTNPNTSVRVTIAPKLFAVTTEKQFSALRPKGENVTSSKRVNYNYHPIIEFFEEEDKKGNESIDREDNISEFIPESEWKPISQLALTEKS</sequence>
<feature type="compositionally biased region" description="Polar residues" evidence="4">
    <location>
        <begin position="809"/>
        <end position="821"/>
    </location>
</feature>
<feature type="chain" id="PRO_5035810438" evidence="5">
    <location>
        <begin position="17"/>
        <end position="905"/>
    </location>
</feature>
<dbReference type="AlphaFoldDB" id="A0A8S3XTW4"/>
<evidence type="ECO:0000313" key="9">
    <source>
        <dbReference type="Proteomes" id="UP000691718"/>
    </source>
</evidence>
<keyword evidence="9" id="KW-1185">Reference proteome</keyword>
<dbReference type="InterPro" id="IPR052444">
    <property type="entry name" value="Spz/Toll_ligand-like"/>
</dbReference>
<dbReference type="Pfam" id="PF16077">
    <property type="entry name" value="Spaetzle"/>
    <property type="match status" value="1"/>
</dbReference>
<dbReference type="GO" id="GO:0008083">
    <property type="term" value="F:growth factor activity"/>
    <property type="evidence" value="ECO:0007669"/>
    <property type="project" value="TreeGrafter"/>
</dbReference>
<dbReference type="GO" id="GO:0021556">
    <property type="term" value="P:central nervous system formation"/>
    <property type="evidence" value="ECO:0007669"/>
    <property type="project" value="TreeGrafter"/>
</dbReference>
<evidence type="ECO:0000259" key="7">
    <source>
        <dbReference type="Pfam" id="PF24103"/>
    </source>
</evidence>
<gene>
    <name evidence="8" type="ORF">PAPOLLO_LOCUS22459</name>
</gene>
<dbReference type="PANTHER" id="PTHR23199">
    <property type="entry name" value="NEUROTROPHIN 1-RELATED"/>
    <property type="match status" value="1"/>
</dbReference>
<keyword evidence="1 5" id="KW-0732">Signal</keyword>
<name>A0A8S3XTW4_PARAO</name>
<evidence type="ECO:0000256" key="5">
    <source>
        <dbReference type="SAM" id="SignalP"/>
    </source>
</evidence>
<feature type="region of interest" description="Disordered" evidence="4">
    <location>
        <begin position="770"/>
        <end position="821"/>
    </location>
</feature>
<evidence type="ECO:0000259" key="6">
    <source>
        <dbReference type="Pfam" id="PF16077"/>
    </source>
</evidence>
<evidence type="ECO:0000313" key="8">
    <source>
        <dbReference type="EMBL" id="CAG5042597.1"/>
    </source>
</evidence>
<evidence type="ECO:0000256" key="1">
    <source>
        <dbReference type="ARBA" id="ARBA00022729"/>
    </source>
</evidence>
<organism evidence="8 9">
    <name type="scientific">Parnassius apollo</name>
    <name type="common">Apollo butterfly</name>
    <name type="synonym">Papilio apollo</name>
    <dbReference type="NCBI Taxonomy" id="110799"/>
    <lineage>
        <taxon>Eukaryota</taxon>
        <taxon>Metazoa</taxon>
        <taxon>Ecdysozoa</taxon>
        <taxon>Arthropoda</taxon>
        <taxon>Hexapoda</taxon>
        <taxon>Insecta</taxon>
        <taxon>Pterygota</taxon>
        <taxon>Neoptera</taxon>
        <taxon>Endopterygota</taxon>
        <taxon>Lepidoptera</taxon>
        <taxon>Glossata</taxon>
        <taxon>Ditrysia</taxon>
        <taxon>Papilionoidea</taxon>
        <taxon>Papilionidae</taxon>
        <taxon>Parnassiinae</taxon>
        <taxon>Parnassini</taxon>
        <taxon>Parnassius</taxon>
        <taxon>Parnassius</taxon>
    </lineage>
</organism>
<dbReference type="Proteomes" id="UP000691718">
    <property type="component" value="Unassembled WGS sequence"/>
</dbReference>
<dbReference type="OrthoDB" id="8197497at2759"/>
<dbReference type="EMBL" id="CAJQZP010001376">
    <property type="protein sequence ID" value="CAG5042597.1"/>
    <property type="molecule type" value="Genomic_DNA"/>
</dbReference>
<accession>A0A8S3XTW4</accession>
<proteinExistence type="predicted"/>
<feature type="region of interest" description="Disordered" evidence="4">
    <location>
        <begin position="298"/>
        <end position="323"/>
    </location>
</feature>
<dbReference type="InterPro" id="IPR056200">
    <property type="entry name" value="NT_N"/>
</dbReference>
<evidence type="ECO:0000256" key="2">
    <source>
        <dbReference type="ARBA" id="ARBA00023157"/>
    </source>
</evidence>
<reference evidence="8" key="1">
    <citation type="submission" date="2021-04" db="EMBL/GenBank/DDBJ databases">
        <authorList>
            <person name="Tunstrom K."/>
        </authorList>
    </citation>
    <scope>NUCLEOTIDE SEQUENCE</scope>
</reference>
<feature type="domain" description="Neurotrophin 1 N-terminal" evidence="7">
    <location>
        <begin position="102"/>
        <end position="199"/>
    </location>
</feature>
<dbReference type="PANTHER" id="PTHR23199:SF12">
    <property type="entry name" value="NEUROTROPHIN 1-RELATED"/>
    <property type="match status" value="1"/>
</dbReference>
<dbReference type="GO" id="GO:0005576">
    <property type="term" value="C:extracellular region"/>
    <property type="evidence" value="ECO:0007669"/>
    <property type="project" value="TreeGrafter"/>
</dbReference>
<keyword evidence="2" id="KW-1015">Disulfide bond</keyword>